<protein>
    <submittedName>
        <fullName evidence="1">Uncharacterized protein</fullName>
    </submittedName>
</protein>
<dbReference type="HOGENOM" id="CLU_3433091_0_0_11"/>
<sequence length="16" mass="1711">MPGELVVQTTFPVPVP</sequence>
<dbReference type="EMBL" id="LK022848">
    <property type="protein sequence ID" value="CDR06556.1"/>
    <property type="molecule type" value="Genomic_DNA"/>
</dbReference>
<organism evidence="1">
    <name type="scientific">Streptomyces iranensis</name>
    <dbReference type="NCBI Taxonomy" id="576784"/>
    <lineage>
        <taxon>Bacteria</taxon>
        <taxon>Bacillati</taxon>
        <taxon>Actinomycetota</taxon>
        <taxon>Actinomycetes</taxon>
        <taxon>Kitasatosporales</taxon>
        <taxon>Streptomycetaceae</taxon>
        <taxon>Streptomyces</taxon>
        <taxon>Streptomyces violaceusniger group</taxon>
    </lineage>
</organism>
<proteinExistence type="predicted"/>
<accession>A0A060ZT55</accession>
<gene>
    <name evidence="1" type="ORF">SIRAN3441</name>
</gene>
<dbReference type="AlphaFoldDB" id="A0A060ZT55"/>
<name>A0A060ZT55_9ACTN</name>
<reference evidence="1" key="1">
    <citation type="submission" date="2014-05" db="EMBL/GenBank/DDBJ databases">
        <authorList>
            <person name="Horn Fabian"/>
        </authorList>
    </citation>
    <scope>NUCLEOTIDE SEQUENCE</scope>
</reference>
<evidence type="ECO:0000313" key="1">
    <source>
        <dbReference type="EMBL" id="CDR06556.1"/>
    </source>
</evidence>